<comment type="cofactor">
    <cofactor evidence="1">
        <name>FAD</name>
        <dbReference type="ChEBI" id="CHEBI:57692"/>
    </cofactor>
</comment>
<dbReference type="OrthoDB" id="9806195at2"/>
<dbReference type="SUPFAM" id="SSF52343">
    <property type="entry name" value="Ferredoxin reductase-like, C-terminal NADP-linked domain"/>
    <property type="match status" value="1"/>
</dbReference>
<reference evidence="12 13" key="1">
    <citation type="submission" date="2017-08" db="EMBL/GenBank/DDBJ databases">
        <title>Complete genome sequence of Gluconacetobacter saccharivorans CV1 isolated from Fermented Vinegar.</title>
        <authorList>
            <person name="Kim S.-Y."/>
        </authorList>
    </citation>
    <scope>NUCLEOTIDE SEQUENCE [LARGE SCALE GENOMIC DNA]</scope>
    <source>
        <strain evidence="12 13">CV1</strain>
    </source>
</reference>
<gene>
    <name evidence="12" type="primary">hmp_2</name>
    <name evidence="12" type="ORF">CD178_02800</name>
</gene>
<comment type="similarity">
    <text evidence="9">In the N-terminal section; belongs to the FAD-binding oxidoreductase type 6 family.</text>
</comment>
<name>A0A347WFA3_9PROT</name>
<dbReference type="InterPro" id="IPR001433">
    <property type="entry name" value="OxRdtase_FAD/NAD-bd"/>
</dbReference>
<dbReference type="PRINTS" id="PR00410">
    <property type="entry name" value="PHEHYDRXLASE"/>
</dbReference>
<evidence type="ECO:0000256" key="7">
    <source>
        <dbReference type="ARBA" id="ARBA00023004"/>
    </source>
</evidence>
<keyword evidence="6 12" id="KW-0560">Oxidoreductase</keyword>
<dbReference type="CDD" id="cd00207">
    <property type="entry name" value="fer2"/>
    <property type="match status" value="1"/>
</dbReference>
<proteinExistence type="inferred from homology"/>
<dbReference type="EC" id="1.17.1.-" evidence="12"/>
<dbReference type="InterPro" id="IPR017938">
    <property type="entry name" value="Riboflavin_synthase-like_b-brl"/>
</dbReference>
<dbReference type="CDD" id="cd06215">
    <property type="entry name" value="FNR_iron_sulfur_binding_1"/>
    <property type="match status" value="1"/>
</dbReference>
<evidence type="ECO:0000256" key="5">
    <source>
        <dbReference type="ARBA" id="ARBA00022827"/>
    </source>
</evidence>
<dbReference type="InterPro" id="IPR012675">
    <property type="entry name" value="Beta-grasp_dom_sf"/>
</dbReference>
<dbReference type="InterPro" id="IPR001041">
    <property type="entry name" value="2Fe-2S_ferredoxin-type"/>
</dbReference>
<dbReference type="AlphaFoldDB" id="A0A347WFA3"/>
<dbReference type="InterPro" id="IPR039261">
    <property type="entry name" value="FNR_nucleotide-bd"/>
</dbReference>
<dbReference type="GO" id="GO:0046872">
    <property type="term" value="F:metal ion binding"/>
    <property type="evidence" value="ECO:0007669"/>
    <property type="project" value="UniProtKB-KW"/>
</dbReference>
<evidence type="ECO:0000256" key="9">
    <source>
        <dbReference type="ARBA" id="ARBA00061434"/>
    </source>
</evidence>
<evidence type="ECO:0000256" key="2">
    <source>
        <dbReference type="ARBA" id="ARBA00022630"/>
    </source>
</evidence>
<dbReference type="Gene3D" id="2.40.30.10">
    <property type="entry name" value="Translation factors"/>
    <property type="match status" value="1"/>
</dbReference>
<dbReference type="InterPro" id="IPR050415">
    <property type="entry name" value="MRET"/>
</dbReference>
<feature type="domain" description="FAD-binding FR-type" evidence="11">
    <location>
        <begin position="16"/>
        <end position="122"/>
    </location>
</feature>
<dbReference type="InterPro" id="IPR008333">
    <property type="entry name" value="Cbr1-like_FAD-bd_dom"/>
</dbReference>
<evidence type="ECO:0000256" key="8">
    <source>
        <dbReference type="ARBA" id="ARBA00023014"/>
    </source>
</evidence>
<evidence type="ECO:0000259" key="10">
    <source>
        <dbReference type="PROSITE" id="PS51085"/>
    </source>
</evidence>
<dbReference type="InterPro" id="IPR036010">
    <property type="entry name" value="2Fe-2S_ferredoxin-like_sf"/>
</dbReference>
<dbReference type="GO" id="GO:0016491">
    <property type="term" value="F:oxidoreductase activity"/>
    <property type="evidence" value="ECO:0007669"/>
    <property type="project" value="UniProtKB-KW"/>
</dbReference>
<keyword evidence="4" id="KW-0479">Metal-binding</keyword>
<dbReference type="KEGG" id="ksc:CD178_02800"/>
<evidence type="ECO:0000256" key="6">
    <source>
        <dbReference type="ARBA" id="ARBA00023002"/>
    </source>
</evidence>
<dbReference type="PROSITE" id="PS51085">
    <property type="entry name" value="2FE2S_FER_2"/>
    <property type="match status" value="1"/>
</dbReference>
<dbReference type="Pfam" id="PF00175">
    <property type="entry name" value="NAD_binding_1"/>
    <property type="match status" value="1"/>
</dbReference>
<dbReference type="PANTHER" id="PTHR47354:SF6">
    <property type="entry name" value="NADH OXIDOREDUCTASE HCR"/>
    <property type="match status" value="1"/>
</dbReference>
<sequence length="363" mass="40089">MSAIVTHPPAQGVPFWDPERDEVLVCRQVRDETHDVRTFVFTAPQARLFSYAPGQFMTLTVMIDGQEINRCYTISSSPTRPNTLEITIKRVPGGVVSNWLHDNLHPGMEVRALGPMGDFTCAGSRARKMLFLSGGSGITPMMSMSRALSDMAADVDIMFVHAARSPRDRIFRHELAALEQANAHLRTVTLCEHDTPADRWDGYRGRLSASALELAVPDWREREVFVCGPAPFMDAVRNMLGQGGFDMTRHHEESFDFGTLVADEPEIIEAIEELEAAQFSISFTKSQRDIQCGADTPVLSAARAAGMRLPASCAKGMCGTCKCRLVSGTVEMKHDGGIRQREIDRGMILLCCAKPTSDLVIER</sequence>
<evidence type="ECO:0000256" key="4">
    <source>
        <dbReference type="ARBA" id="ARBA00022723"/>
    </source>
</evidence>
<dbReference type="PROSITE" id="PS51384">
    <property type="entry name" value="FAD_FR"/>
    <property type="match status" value="1"/>
</dbReference>
<dbReference type="Gene3D" id="3.40.50.80">
    <property type="entry name" value="Nucleotide-binding domain of ferredoxin-NADP reductase (FNR) module"/>
    <property type="match status" value="1"/>
</dbReference>
<accession>A0A347WFA3</accession>
<evidence type="ECO:0000313" key="13">
    <source>
        <dbReference type="Proteomes" id="UP000264120"/>
    </source>
</evidence>
<dbReference type="PROSITE" id="PS00197">
    <property type="entry name" value="2FE2S_FER_1"/>
    <property type="match status" value="1"/>
</dbReference>
<dbReference type="PANTHER" id="PTHR47354">
    <property type="entry name" value="NADH OXIDOREDUCTASE HCR"/>
    <property type="match status" value="1"/>
</dbReference>
<dbReference type="SUPFAM" id="SSF63380">
    <property type="entry name" value="Riboflavin synthase domain-like"/>
    <property type="match status" value="1"/>
</dbReference>
<evidence type="ECO:0000256" key="3">
    <source>
        <dbReference type="ARBA" id="ARBA00022714"/>
    </source>
</evidence>
<organism evidence="12 13">
    <name type="scientific">Komagataeibacter saccharivorans</name>
    <dbReference type="NCBI Taxonomy" id="265959"/>
    <lineage>
        <taxon>Bacteria</taxon>
        <taxon>Pseudomonadati</taxon>
        <taxon>Pseudomonadota</taxon>
        <taxon>Alphaproteobacteria</taxon>
        <taxon>Acetobacterales</taxon>
        <taxon>Acetobacteraceae</taxon>
        <taxon>Komagataeibacter</taxon>
    </lineage>
</organism>
<protein>
    <submittedName>
        <fullName evidence="12">3-ketosteroid-9-alpha-hydroxylase reductase subunit</fullName>
        <ecNumber evidence="12">1.17.1.-</ecNumber>
    </submittedName>
</protein>
<evidence type="ECO:0000259" key="11">
    <source>
        <dbReference type="PROSITE" id="PS51384"/>
    </source>
</evidence>
<dbReference type="RefSeq" id="WP_118963393.1">
    <property type="nucleotide sequence ID" value="NZ_CP023036.1"/>
</dbReference>
<dbReference type="SUPFAM" id="SSF54292">
    <property type="entry name" value="2Fe-2S ferredoxin-like"/>
    <property type="match status" value="1"/>
</dbReference>
<feature type="domain" description="2Fe-2S ferredoxin-type" evidence="10">
    <location>
        <begin position="279"/>
        <end position="363"/>
    </location>
</feature>
<keyword evidence="8" id="KW-0411">Iron-sulfur</keyword>
<dbReference type="Gene3D" id="3.10.20.30">
    <property type="match status" value="1"/>
</dbReference>
<dbReference type="InterPro" id="IPR017927">
    <property type="entry name" value="FAD-bd_FR_type"/>
</dbReference>
<dbReference type="GO" id="GO:0051537">
    <property type="term" value="F:2 iron, 2 sulfur cluster binding"/>
    <property type="evidence" value="ECO:0007669"/>
    <property type="project" value="UniProtKB-KW"/>
</dbReference>
<keyword evidence="13" id="KW-1185">Reference proteome</keyword>
<evidence type="ECO:0000313" key="12">
    <source>
        <dbReference type="EMBL" id="AXY23546.1"/>
    </source>
</evidence>
<dbReference type="Proteomes" id="UP000264120">
    <property type="component" value="Chromosome"/>
</dbReference>
<keyword evidence="3" id="KW-0001">2Fe-2S</keyword>
<dbReference type="Pfam" id="PF00111">
    <property type="entry name" value="Fer2"/>
    <property type="match status" value="1"/>
</dbReference>
<keyword evidence="7" id="KW-0408">Iron</keyword>
<keyword evidence="2" id="KW-0285">Flavoprotein</keyword>
<dbReference type="EMBL" id="CP023036">
    <property type="protein sequence ID" value="AXY23546.1"/>
    <property type="molecule type" value="Genomic_DNA"/>
</dbReference>
<evidence type="ECO:0000256" key="1">
    <source>
        <dbReference type="ARBA" id="ARBA00001974"/>
    </source>
</evidence>
<dbReference type="Pfam" id="PF00970">
    <property type="entry name" value="FAD_binding_6"/>
    <property type="match status" value="1"/>
</dbReference>
<dbReference type="InterPro" id="IPR006058">
    <property type="entry name" value="2Fe2S_fd_BS"/>
</dbReference>
<keyword evidence="5" id="KW-0274">FAD</keyword>